<reference evidence="3 4" key="1">
    <citation type="journal article" date="2016" name="Genome Biol. Evol.">
        <title>Divergent and convergent evolution of fungal pathogenicity.</title>
        <authorList>
            <person name="Shang Y."/>
            <person name="Xiao G."/>
            <person name="Zheng P."/>
            <person name="Cen K."/>
            <person name="Zhan S."/>
            <person name="Wang C."/>
        </authorList>
    </citation>
    <scope>NUCLEOTIDE SEQUENCE [LARGE SCALE GENOMIC DNA]</scope>
    <source>
        <strain evidence="3 4">RCEF 2490</strain>
    </source>
</reference>
<evidence type="ECO:0000256" key="1">
    <source>
        <dbReference type="ARBA" id="ARBA00038215"/>
    </source>
</evidence>
<comment type="caution">
    <text evidence="3">The sequence shown here is derived from an EMBL/GenBank/DDBJ whole genome shotgun (WGS) entry which is preliminary data.</text>
</comment>
<dbReference type="OrthoDB" id="5946976at2759"/>
<dbReference type="InterPro" id="IPR001466">
    <property type="entry name" value="Beta-lactam-related"/>
</dbReference>
<dbReference type="STRING" id="1081109.A0A167XJJ4"/>
<dbReference type="InterPro" id="IPR050491">
    <property type="entry name" value="AmpC-like"/>
</dbReference>
<feature type="domain" description="Beta-lactamase-related" evidence="2">
    <location>
        <begin position="15"/>
        <end position="304"/>
    </location>
</feature>
<dbReference type="AlphaFoldDB" id="A0A167XJJ4"/>
<gene>
    <name evidence="3" type="ORF">AAL_07260</name>
</gene>
<dbReference type="Pfam" id="PF00144">
    <property type="entry name" value="Beta-lactamase"/>
    <property type="match status" value="1"/>
</dbReference>
<organism evidence="3 4">
    <name type="scientific">Moelleriella libera RCEF 2490</name>
    <dbReference type="NCBI Taxonomy" id="1081109"/>
    <lineage>
        <taxon>Eukaryota</taxon>
        <taxon>Fungi</taxon>
        <taxon>Dikarya</taxon>
        <taxon>Ascomycota</taxon>
        <taxon>Pezizomycotina</taxon>
        <taxon>Sordariomycetes</taxon>
        <taxon>Hypocreomycetidae</taxon>
        <taxon>Hypocreales</taxon>
        <taxon>Clavicipitaceae</taxon>
        <taxon>Moelleriella</taxon>
    </lineage>
</organism>
<proteinExistence type="inferred from homology"/>
<name>A0A167XJJ4_9HYPO</name>
<dbReference type="PANTHER" id="PTHR46825">
    <property type="entry name" value="D-ALANYL-D-ALANINE-CARBOXYPEPTIDASE/ENDOPEPTIDASE AMPH"/>
    <property type="match status" value="1"/>
</dbReference>
<dbReference type="Gene3D" id="3.40.710.10">
    <property type="entry name" value="DD-peptidase/beta-lactamase superfamily"/>
    <property type="match status" value="1"/>
</dbReference>
<evidence type="ECO:0000259" key="2">
    <source>
        <dbReference type="Pfam" id="PF00144"/>
    </source>
</evidence>
<dbReference type="PANTHER" id="PTHR46825:SF9">
    <property type="entry name" value="BETA-LACTAMASE-RELATED DOMAIN-CONTAINING PROTEIN"/>
    <property type="match status" value="1"/>
</dbReference>
<keyword evidence="4" id="KW-1185">Reference proteome</keyword>
<dbReference type="Proteomes" id="UP000078544">
    <property type="component" value="Unassembled WGS sequence"/>
</dbReference>
<dbReference type="SUPFAM" id="SSF56601">
    <property type="entry name" value="beta-lactamase/transpeptidase-like"/>
    <property type="match status" value="1"/>
</dbReference>
<dbReference type="InterPro" id="IPR012338">
    <property type="entry name" value="Beta-lactam/transpept-like"/>
</dbReference>
<protein>
    <submittedName>
        <fullName evidence="3">Beta-lactamase/transpeptidase-like protein</fullName>
    </submittedName>
</protein>
<evidence type="ECO:0000313" key="4">
    <source>
        <dbReference type="Proteomes" id="UP000078544"/>
    </source>
</evidence>
<accession>A0A167XJJ4</accession>
<comment type="similarity">
    <text evidence="1">Belongs to the peptidase S12 family.</text>
</comment>
<dbReference type="EMBL" id="AZGY01000022">
    <property type="protein sequence ID" value="KZZ90159.1"/>
    <property type="molecule type" value="Genomic_DNA"/>
</dbReference>
<sequence>MYCTSESGLLTCVATPDTLYYAGSTTKAQTAACLSSLIRKGSLKGSGWDTKISAILGDDFAVQDEWATKHLTIEDAVSHRSGMSRHDRALQRDSRNGRPLSTRQVVRNMRNLPYVREPRARFIYGNYMYITLSLVIEKLTKKPLGRVMRETIWKPLGMRSTYFGLREAQAWAPRYQLAMGYVWNNETKKRSQAAHMPLTDLSGAAAVISSVNDYAKWIQGLLGEEKLFPEDVHSDIRKGRTIHIANNYGAFDVSLYSLGWFRRTFKGRIYYWHDGSMIGHKSLIYWFPNDKFGFVIFANGDDAASANNNIAWKIISDRFQIPPGDVGVDGHWRAQEQTEEERFQDAIKKYYPNHPKIPLGFDIADLQGVYWNKGYGRMRLILEDDNKLVPGQNLLVRRPETTWHYALRLRHVYGNQFIAGESWLEDINSSGQFHPVTLVGGQNEVPRLVIEWWAGGLSEGNVTFTKVA</sequence>
<evidence type="ECO:0000313" key="3">
    <source>
        <dbReference type="EMBL" id="KZZ90159.1"/>
    </source>
</evidence>